<evidence type="ECO:0000313" key="3">
    <source>
        <dbReference type="Proteomes" id="UP000639643"/>
    </source>
</evidence>
<reference evidence="2" key="1">
    <citation type="journal article" date="2020" name="Phytopathology">
        <title>Genome Sequence Resources of Colletotrichum truncatum, C. plurivorum, C. musicola, and C. sojae: Four Species Pathogenic to Soybean (Glycine max).</title>
        <authorList>
            <person name="Rogerio F."/>
            <person name="Boufleur T.R."/>
            <person name="Ciampi-Guillardi M."/>
            <person name="Sukno S.A."/>
            <person name="Thon M.R."/>
            <person name="Massola Junior N.S."/>
            <person name="Baroncelli R."/>
        </authorList>
    </citation>
    <scope>NUCLEOTIDE SEQUENCE</scope>
    <source>
        <strain evidence="2">LFN0074</strain>
    </source>
</reference>
<accession>A0A8H6J616</accession>
<evidence type="ECO:0000313" key="2">
    <source>
        <dbReference type="EMBL" id="KAF6806661.1"/>
    </source>
</evidence>
<gene>
    <name evidence="2" type="ORF">CMUS01_14305</name>
</gene>
<evidence type="ECO:0000256" key="1">
    <source>
        <dbReference type="SAM" id="SignalP"/>
    </source>
</evidence>
<dbReference type="OrthoDB" id="4825216at2759"/>
<dbReference type="AlphaFoldDB" id="A0A8H6J616"/>
<feature type="chain" id="PRO_5034079694" evidence="1">
    <location>
        <begin position="20"/>
        <end position="80"/>
    </location>
</feature>
<proteinExistence type="predicted"/>
<keyword evidence="1" id="KW-0732">Signal</keyword>
<sequence>MKSTAILALSLAQIAPAFAAYLCVMPNGFPNPSPNLCSAMGVQTAPGSPEACCITESQRSTYERGCKDNGGVRVQYSYIC</sequence>
<organism evidence="2 3">
    <name type="scientific">Colletotrichum musicola</name>
    <dbReference type="NCBI Taxonomy" id="2175873"/>
    <lineage>
        <taxon>Eukaryota</taxon>
        <taxon>Fungi</taxon>
        <taxon>Dikarya</taxon>
        <taxon>Ascomycota</taxon>
        <taxon>Pezizomycotina</taxon>
        <taxon>Sordariomycetes</taxon>
        <taxon>Hypocreomycetidae</taxon>
        <taxon>Glomerellales</taxon>
        <taxon>Glomerellaceae</taxon>
        <taxon>Colletotrichum</taxon>
        <taxon>Colletotrichum orchidearum species complex</taxon>
    </lineage>
</organism>
<keyword evidence="3" id="KW-1185">Reference proteome</keyword>
<name>A0A8H6J616_9PEZI</name>
<protein>
    <submittedName>
        <fullName evidence="2">Uncharacterized protein</fullName>
    </submittedName>
</protein>
<feature type="signal peptide" evidence="1">
    <location>
        <begin position="1"/>
        <end position="19"/>
    </location>
</feature>
<comment type="caution">
    <text evidence="2">The sequence shown here is derived from an EMBL/GenBank/DDBJ whole genome shotgun (WGS) entry which is preliminary data.</text>
</comment>
<dbReference type="Proteomes" id="UP000639643">
    <property type="component" value="Unassembled WGS sequence"/>
</dbReference>
<dbReference type="EMBL" id="WIGM01001014">
    <property type="protein sequence ID" value="KAF6806661.1"/>
    <property type="molecule type" value="Genomic_DNA"/>
</dbReference>